<dbReference type="PROSITE" id="PS50866">
    <property type="entry name" value="GOLD"/>
    <property type="match status" value="1"/>
</dbReference>
<dbReference type="InterPro" id="IPR036598">
    <property type="entry name" value="GOLD_dom_sf"/>
</dbReference>
<dbReference type="AlphaFoldDB" id="A0A5N5N5B3"/>
<dbReference type="InterPro" id="IPR009038">
    <property type="entry name" value="GOLD_dom"/>
</dbReference>
<dbReference type="EMBL" id="VDCV01000004">
    <property type="protein sequence ID" value="KAB5561863.1"/>
    <property type="molecule type" value="Genomic_DNA"/>
</dbReference>
<evidence type="ECO:0000313" key="3">
    <source>
        <dbReference type="EMBL" id="KAB5561863.1"/>
    </source>
</evidence>
<feature type="domain" description="GOLD" evidence="2">
    <location>
        <begin position="321"/>
        <end position="423"/>
    </location>
</feature>
<dbReference type="Proteomes" id="UP000326939">
    <property type="component" value="Chromosome 4"/>
</dbReference>
<reference evidence="4" key="1">
    <citation type="journal article" date="2019" name="Gigascience">
        <title>De novo genome assembly of the endangered Acer yangbiense, a plant species with extremely small populations endemic to Yunnan Province, China.</title>
        <authorList>
            <person name="Yang J."/>
            <person name="Wariss H.M."/>
            <person name="Tao L."/>
            <person name="Zhang R."/>
            <person name="Yun Q."/>
            <person name="Hollingsworth P."/>
            <person name="Dao Z."/>
            <person name="Luo G."/>
            <person name="Guo H."/>
            <person name="Ma Y."/>
            <person name="Sun W."/>
        </authorList>
    </citation>
    <scope>NUCLEOTIDE SEQUENCE [LARGE SCALE GENOMIC DNA]</scope>
    <source>
        <strain evidence="4">cv. br00</strain>
    </source>
</reference>
<evidence type="ECO:0000313" key="4">
    <source>
        <dbReference type="Proteomes" id="UP000326939"/>
    </source>
</evidence>
<dbReference type="PANTHER" id="PTHR47532">
    <property type="entry name" value="RETINAL-BINDING PROTEIN"/>
    <property type="match status" value="1"/>
</dbReference>
<evidence type="ECO:0000259" key="2">
    <source>
        <dbReference type="PROSITE" id="PS50866"/>
    </source>
</evidence>
<dbReference type="SUPFAM" id="SSF101576">
    <property type="entry name" value="Supernatant protein factor (SPF), C-terminal domain"/>
    <property type="match status" value="1"/>
</dbReference>
<sequence length="439" mass="50992">MASTEGLVPITRIFLASYYDKYPFTPLSDDVSRLTSEIRSITSDLLKDSPPSSQDESLLLKEAEGESPHKIDENMWKNREHMEEIIFLLHESRCPLPLQDDSELSAVFNSMRDKFQKTLNVLQDFQAVNSDRVFNTVMTYMPQDFRGTLIRQQRERSERNKQAEVDMLVSSGGSIRDQYSLLWRQQMDRRRQLAQLGSATGVYKTLVKYLVGVPQVLLDFIRQINDDNGPMEEQRQRYGPSLYSLTEMVLLIRLFISLAWGRFEAKKITRDQVAVMEQAVDVYTYEFRRFITFIRYCSCFYWQNWNFRLSMETNNHQQGALNNDYKEINVPAGKTHEVSLSVESVNSYIAWDFSLIQGKINKDIGFSVECTDPTGKKTLILPYRRYESDQGNFSTCVSGNYKLIWDNSYSAFFKKVLRYKVDCIPPVVEPVLSAGEMEE</sequence>
<protein>
    <recommendedName>
        <fullName evidence="2">GOLD domain-containing protein</fullName>
    </recommendedName>
</protein>
<gene>
    <name evidence="3" type="ORF">DKX38_006820</name>
</gene>
<evidence type="ECO:0000256" key="1">
    <source>
        <dbReference type="SAM" id="MobiDB-lite"/>
    </source>
</evidence>
<feature type="region of interest" description="Disordered" evidence="1">
    <location>
        <begin position="44"/>
        <end position="66"/>
    </location>
</feature>
<keyword evidence="4" id="KW-1185">Reference proteome</keyword>
<organism evidence="3 4">
    <name type="scientific">Salix brachista</name>
    <dbReference type="NCBI Taxonomy" id="2182728"/>
    <lineage>
        <taxon>Eukaryota</taxon>
        <taxon>Viridiplantae</taxon>
        <taxon>Streptophyta</taxon>
        <taxon>Embryophyta</taxon>
        <taxon>Tracheophyta</taxon>
        <taxon>Spermatophyta</taxon>
        <taxon>Magnoliopsida</taxon>
        <taxon>eudicotyledons</taxon>
        <taxon>Gunneridae</taxon>
        <taxon>Pentapetalae</taxon>
        <taxon>rosids</taxon>
        <taxon>fabids</taxon>
        <taxon>Malpighiales</taxon>
        <taxon>Salicaceae</taxon>
        <taxon>Saliceae</taxon>
        <taxon>Salix</taxon>
    </lineage>
</organism>
<comment type="caution">
    <text evidence="3">The sequence shown here is derived from an EMBL/GenBank/DDBJ whole genome shotgun (WGS) entry which is preliminary data.</text>
</comment>
<dbReference type="Gene3D" id="2.60.120.680">
    <property type="entry name" value="GOLD domain"/>
    <property type="match status" value="1"/>
</dbReference>
<dbReference type="PANTHER" id="PTHR47532:SF1">
    <property type="entry name" value="RETINAL-BINDING PROTEIN"/>
    <property type="match status" value="1"/>
</dbReference>
<name>A0A5N5N5B3_9ROSI</name>
<accession>A0A5N5N5B3</accession>
<proteinExistence type="predicted"/>